<gene>
    <name evidence="1" type="ORF">Tci_033469</name>
</gene>
<organism evidence="1">
    <name type="scientific">Tanacetum cinerariifolium</name>
    <name type="common">Dalmatian daisy</name>
    <name type="synonym">Chrysanthemum cinerariifolium</name>
    <dbReference type="NCBI Taxonomy" id="118510"/>
    <lineage>
        <taxon>Eukaryota</taxon>
        <taxon>Viridiplantae</taxon>
        <taxon>Streptophyta</taxon>
        <taxon>Embryophyta</taxon>
        <taxon>Tracheophyta</taxon>
        <taxon>Spermatophyta</taxon>
        <taxon>Magnoliopsida</taxon>
        <taxon>eudicotyledons</taxon>
        <taxon>Gunneridae</taxon>
        <taxon>Pentapetalae</taxon>
        <taxon>asterids</taxon>
        <taxon>campanulids</taxon>
        <taxon>Asterales</taxon>
        <taxon>Asteraceae</taxon>
        <taxon>Asteroideae</taxon>
        <taxon>Anthemideae</taxon>
        <taxon>Anthemidinae</taxon>
        <taxon>Tanacetum</taxon>
    </lineage>
</organism>
<evidence type="ECO:0000313" key="1">
    <source>
        <dbReference type="EMBL" id="GEU61491.1"/>
    </source>
</evidence>
<comment type="caution">
    <text evidence="1">The sequence shown here is derived from an EMBL/GenBank/DDBJ whole genome shotgun (WGS) entry which is preliminary data.</text>
</comment>
<sequence>MAPLTFADTHIMIAFLNKSDASEGFDQIVDFLNAHTIHYALMVNPAIYVSCIKQFWASVSIKNSNDVVKLQALIDKKKVIITKDTIRQNLRLDDADGIDCLPNEEIFSEVESSNDTVVDDQEDASKRGGIDELNADEDVTLVDVDAGVEMDANIQGRMAESHDKAYNLDLQYFEKVLSMQDTDEVEPAEVEEVLKVVTAAKRRMGVIIEDPEETATTLVIMHSKIDTDEAFARQLEAELNANISWNEVIKQVKRKERQDNEVMRYQALNRKPLTKAQARKNMMIYLKNMAGFKMDFLKGMTYSEIRPLFEKHYNFFKSSFSRESKGREPKNFSDDFLLNTLKIMFEKPNVKANMFMLVEKKYPLTHFTLEQMLNNVRLEVEEESEMSLELLRQTKLTPLFINIQSHVGNPQSPPFIDKQDENSRAKIIRLREHSRLKLTLILDLLTQQAHPLSSLTEVTQEDKIKESKLLIDELDPPRLSDFLPSPEYDSVLYEDFSEVDALPSTINEDKVFNPGILIHENLFEITVRVAPDKNVKKISSSNASLILEDFNPPLSDHELPFHKEVPKSETLLSFSSKNKEKVSNPRILTSKGVHTSLLLELSHQGPKAFKVIKNFVSPMEIFPCSYREDIRILDVLCLHFYPHEQLNSVIGSS</sequence>
<reference evidence="1" key="1">
    <citation type="journal article" date="2019" name="Sci. Rep.">
        <title>Draft genome of Tanacetum cinerariifolium, the natural source of mosquito coil.</title>
        <authorList>
            <person name="Yamashiro T."/>
            <person name="Shiraishi A."/>
            <person name="Satake H."/>
            <person name="Nakayama K."/>
        </authorList>
    </citation>
    <scope>NUCLEOTIDE SEQUENCE</scope>
</reference>
<evidence type="ECO:0008006" key="2">
    <source>
        <dbReference type="Google" id="ProtNLM"/>
    </source>
</evidence>
<protein>
    <recommendedName>
        <fullName evidence="2">Xylulose kinase-1</fullName>
    </recommendedName>
</protein>
<name>A0A6L2LI81_TANCI</name>
<accession>A0A6L2LI81</accession>
<dbReference type="EMBL" id="BKCJ010004513">
    <property type="protein sequence ID" value="GEU61491.1"/>
    <property type="molecule type" value="Genomic_DNA"/>
</dbReference>
<proteinExistence type="predicted"/>
<dbReference type="AlphaFoldDB" id="A0A6L2LI81"/>